<reference evidence="2 3" key="1">
    <citation type="submission" date="2016-07" db="EMBL/GenBank/DDBJ databases">
        <title>Pervasive Adenine N6-methylation of Active Genes in Fungi.</title>
        <authorList>
            <consortium name="DOE Joint Genome Institute"/>
            <person name="Mondo S.J."/>
            <person name="Dannebaum R.O."/>
            <person name="Kuo R.C."/>
            <person name="Labutti K."/>
            <person name="Haridas S."/>
            <person name="Kuo A."/>
            <person name="Salamov A."/>
            <person name="Ahrendt S.R."/>
            <person name="Lipzen A."/>
            <person name="Sullivan W."/>
            <person name="Andreopoulos W.B."/>
            <person name="Clum A."/>
            <person name="Lindquist E."/>
            <person name="Daum C."/>
            <person name="Ramamoorthy G.K."/>
            <person name="Gryganskyi A."/>
            <person name="Culley D."/>
            <person name="Magnuson J.K."/>
            <person name="James T.Y."/>
            <person name="O'Malley M.A."/>
            <person name="Stajich J.E."/>
            <person name="Spatafora J.W."/>
            <person name="Visel A."/>
            <person name="Grigoriev I.V."/>
        </authorList>
    </citation>
    <scope>NUCLEOTIDE SEQUENCE [LARGE SCALE GENOMIC DNA]</scope>
    <source>
        <strain evidence="2 3">CBS 115471</strain>
    </source>
</reference>
<feature type="region of interest" description="Disordered" evidence="1">
    <location>
        <begin position="1"/>
        <end position="56"/>
    </location>
</feature>
<feature type="compositionally biased region" description="Basic and acidic residues" evidence="1">
    <location>
        <begin position="26"/>
        <end position="49"/>
    </location>
</feature>
<dbReference type="Proteomes" id="UP000193144">
    <property type="component" value="Unassembled WGS sequence"/>
</dbReference>
<dbReference type="EMBL" id="MCFA01000002">
    <property type="protein sequence ID" value="ORY19603.1"/>
    <property type="molecule type" value="Genomic_DNA"/>
</dbReference>
<comment type="caution">
    <text evidence="2">The sequence shown here is derived from an EMBL/GenBank/DDBJ whole genome shotgun (WGS) entry which is preliminary data.</text>
</comment>
<accession>A0A1Y2AAK4</accession>
<dbReference type="InterPro" id="IPR009060">
    <property type="entry name" value="UBA-like_sf"/>
</dbReference>
<dbReference type="Pfam" id="PF14555">
    <property type="entry name" value="UBA_4"/>
    <property type="match status" value="1"/>
</dbReference>
<sequence>MPKRKADAAVMEADGGNTSKKKKADKKADKGMEKQKEVKADKKGRERDGGYSTQQKSAISQFMNFTSTDRNTAIRHLKSSGWNQEQAVNG</sequence>
<dbReference type="CDD" id="cd14273">
    <property type="entry name" value="UBA_TAP-C_like"/>
    <property type="match status" value="1"/>
</dbReference>
<evidence type="ECO:0008006" key="4">
    <source>
        <dbReference type="Google" id="ProtNLM"/>
    </source>
</evidence>
<evidence type="ECO:0000313" key="3">
    <source>
        <dbReference type="Proteomes" id="UP000193144"/>
    </source>
</evidence>
<dbReference type="SUPFAM" id="SSF46934">
    <property type="entry name" value="UBA-like"/>
    <property type="match status" value="1"/>
</dbReference>
<dbReference type="OrthoDB" id="27198at2759"/>
<name>A0A1Y2AAK4_9PLEO</name>
<proteinExistence type="predicted"/>
<protein>
    <recommendedName>
        <fullName evidence="4">UBA domain-containing protein</fullName>
    </recommendedName>
</protein>
<dbReference type="Gene3D" id="1.10.8.10">
    <property type="entry name" value="DNA helicase RuvA subunit, C-terminal domain"/>
    <property type="match status" value="1"/>
</dbReference>
<evidence type="ECO:0000313" key="2">
    <source>
        <dbReference type="EMBL" id="ORY19603.1"/>
    </source>
</evidence>
<organism evidence="2 3">
    <name type="scientific">Clohesyomyces aquaticus</name>
    <dbReference type="NCBI Taxonomy" id="1231657"/>
    <lineage>
        <taxon>Eukaryota</taxon>
        <taxon>Fungi</taxon>
        <taxon>Dikarya</taxon>
        <taxon>Ascomycota</taxon>
        <taxon>Pezizomycotina</taxon>
        <taxon>Dothideomycetes</taxon>
        <taxon>Pleosporomycetidae</taxon>
        <taxon>Pleosporales</taxon>
        <taxon>Lindgomycetaceae</taxon>
        <taxon>Clohesyomyces</taxon>
    </lineage>
</organism>
<keyword evidence="3" id="KW-1185">Reference proteome</keyword>
<gene>
    <name evidence="2" type="ORF">BCR34DRAFT_595538</name>
</gene>
<evidence type="ECO:0000256" key="1">
    <source>
        <dbReference type="SAM" id="MobiDB-lite"/>
    </source>
</evidence>
<dbReference type="AlphaFoldDB" id="A0A1Y2AAK4"/>